<dbReference type="Proteomes" id="UP001172386">
    <property type="component" value="Unassembled WGS sequence"/>
</dbReference>
<evidence type="ECO:0000313" key="2">
    <source>
        <dbReference type="Proteomes" id="UP001172386"/>
    </source>
</evidence>
<keyword evidence="2" id="KW-1185">Reference proteome</keyword>
<name>A0ACC3AIV1_9EURO</name>
<accession>A0ACC3AIV1</accession>
<evidence type="ECO:0000313" key="1">
    <source>
        <dbReference type="EMBL" id="KAJ9663172.1"/>
    </source>
</evidence>
<gene>
    <name evidence="1" type="ORF">H2198_000933</name>
</gene>
<protein>
    <submittedName>
        <fullName evidence="1">Uncharacterized protein</fullName>
    </submittedName>
</protein>
<dbReference type="EMBL" id="JAPDRQ010000010">
    <property type="protein sequence ID" value="KAJ9663172.1"/>
    <property type="molecule type" value="Genomic_DNA"/>
</dbReference>
<comment type="caution">
    <text evidence="1">The sequence shown here is derived from an EMBL/GenBank/DDBJ whole genome shotgun (WGS) entry which is preliminary data.</text>
</comment>
<organism evidence="1 2">
    <name type="scientific">Neophaeococcomyces mojaviensis</name>
    <dbReference type="NCBI Taxonomy" id="3383035"/>
    <lineage>
        <taxon>Eukaryota</taxon>
        <taxon>Fungi</taxon>
        <taxon>Dikarya</taxon>
        <taxon>Ascomycota</taxon>
        <taxon>Pezizomycotina</taxon>
        <taxon>Eurotiomycetes</taxon>
        <taxon>Chaetothyriomycetidae</taxon>
        <taxon>Chaetothyriales</taxon>
        <taxon>Chaetothyriales incertae sedis</taxon>
        <taxon>Neophaeococcomyces</taxon>
    </lineage>
</organism>
<proteinExistence type="predicted"/>
<sequence length="180" mass="20486">MALTPEPKKRRSEVQELDSSRKKEPVVDCRSAIGSSHGSAKSIADEQLEGQGLMDTRTSRQDSSTDAAGHLASANKQVKLYYRSLVLHCIKCGKIYDKVDDMRNICVYHDGSLEVDHENWYDHDGPSECLDTIGNRVKNLRQFIWDYCDEEGGWGTECQRWKHPRSLGTLTGYAELEMFR</sequence>
<reference evidence="1" key="1">
    <citation type="submission" date="2022-10" db="EMBL/GenBank/DDBJ databases">
        <title>Culturing micro-colonial fungi from biological soil crusts in the Mojave desert and describing Neophaeococcomyces mojavensis, and introducing the new genera and species Taxawa tesnikishii.</title>
        <authorList>
            <person name="Kurbessoian T."/>
            <person name="Stajich J.E."/>
        </authorList>
    </citation>
    <scope>NUCLEOTIDE SEQUENCE</scope>
    <source>
        <strain evidence="1">JES_112</strain>
    </source>
</reference>